<evidence type="ECO:0000259" key="3">
    <source>
        <dbReference type="Pfam" id="PF06863"/>
    </source>
</evidence>
<protein>
    <submittedName>
        <fullName evidence="4">DUF1254 domain-containing protein</fullName>
    </submittedName>
</protein>
<dbReference type="EMBL" id="CP043311">
    <property type="protein sequence ID" value="QEY62897.1"/>
    <property type="molecule type" value="Genomic_DNA"/>
</dbReference>
<evidence type="ECO:0000313" key="5">
    <source>
        <dbReference type="Proteomes" id="UP000327179"/>
    </source>
</evidence>
<dbReference type="InterPro" id="IPR037049">
    <property type="entry name" value="DUF1214_C_sf"/>
</dbReference>
<dbReference type="InterPro" id="IPR037050">
    <property type="entry name" value="DUF1254_sf"/>
</dbReference>
<feature type="signal peptide" evidence="1">
    <location>
        <begin position="1"/>
        <end position="26"/>
    </location>
</feature>
<organism evidence="4 5">
    <name type="scientific">Metapseudomonas lalkuanensis</name>
    <dbReference type="NCBI Taxonomy" id="2604832"/>
    <lineage>
        <taxon>Bacteria</taxon>
        <taxon>Pseudomonadati</taxon>
        <taxon>Pseudomonadota</taxon>
        <taxon>Gammaproteobacteria</taxon>
        <taxon>Pseudomonadales</taxon>
        <taxon>Pseudomonadaceae</taxon>
        <taxon>Metapseudomonas</taxon>
    </lineage>
</organism>
<dbReference type="Proteomes" id="UP000327179">
    <property type="component" value="Chromosome"/>
</dbReference>
<dbReference type="Pfam" id="PF06742">
    <property type="entry name" value="DUF1214"/>
    <property type="match status" value="1"/>
</dbReference>
<dbReference type="PANTHER" id="PTHR36509">
    <property type="entry name" value="BLL3101 PROTEIN"/>
    <property type="match status" value="1"/>
</dbReference>
<reference evidence="4 5" key="1">
    <citation type="submission" date="2019-08" db="EMBL/GenBank/DDBJ databases">
        <title>Whole-genome Sequencing of e-waste polymer degrading bacterium Pseudomonas sp. strain PE08.</title>
        <authorList>
            <person name="Kirdat K."/>
            <person name="Debbarma P."/>
            <person name="Narawade N."/>
            <person name="Suyal D."/>
            <person name="Thorat V."/>
            <person name="Shouche Y."/>
            <person name="Goel R."/>
            <person name="Yadav A."/>
        </authorList>
    </citation>
    <scope>NUCLEOTIDE SEQUENCE [LARGE SCALE GENOMIC DNA]</scope>
    <source>
        <strain evidence="4 5">PE08</strain>
    </source>
</reference>
<dbReference type="InterPro" id="IPR010679">
    <property type="entry name" value="DUF1254"/>
</dbReference>
<dbReference type="AlphaFoldDB" id="A0A5J6QKJ9"/>
<proteinExistence type="predicted"/>
<feature type="domain" description="DUF1254" evidence="3">
    <location>
        <begin position="64"/>
        <end position="194"/>
    </location>
</feature>
<accession>A0A5J6QKJ9</accession>
<keyword evidence="5" id="KW-1185">Reference proteome</keyword>
<evidence type="ECO:0000313" key="4">
    <source>
        <dbReference type="EMBL" id="QEY62897.1"/>
    </source>
</evidence>
<dbReference type="Gene3D" id="2.60.120.600">
    <property type="entry name" value="Domain of unknown function DUF1214, C-terminal domain"/>
    <property type="match status" value="1"/>
</dbReference>
<dbReference type="InterPro" id="IPR010621">
    <property type="entry name" value="DUF1214"/>
</dbReference>
<feature type="domain" description="DUF1214" evidence="2">
    <location>
        <begin position="339"/>
        <end position="446"/>
    </location>
</feature>
<dbReference type="PANTHER" id="PTHR36509:SF2">
    <property type="entry name" value="BLL3101 PROTEIN"/>
    <property type="match status" value="1"/>
</dbReference>
<sequence length="463" mass="52135">MALTRKLRWRLGLGATALAAGLTVSALQVVEQGRETAQAYLFAYPLVLMELTRQHQALLGTTAINGFRHSRRFPDASFNSVVSPNVDTLYSIAHFDLRQEPVVMSIPPTGERYYMMPIMDAWTNVVASPGTRTIGSGGGIFLVAGPSWKGQLPEGMQLLRIPTEMAWMIGRIRSAGPRDYAEVHTLQDQFQLMPLSVWQGAPRTSAPAGMVELPPLDPARGPDKQLAGWSREDFFGSFCRLLRDNPPRAEDETMLRRIAAAGLLDADCSLEQSPLQRLGSFFGYRKVVAELEDSQRLLGKRPTFNGWRIGYELGEYGTRYQQRALVAKLGLGANSPEDAIYPNLHQDPQGQTLRGDKRYLLHFAKDQLPPARAFWSLTLYNDRQLLSANPLDRYALGDRDPLRYNADGSLDLLVQRQPPDDEQLRANWLPAPDGRFNLFLRLYWPQPEALQRQWLPPQIRLVQ</sequence>
<keyword evidence="1" id="KW-0732">Signal</keyword>
<evidence type="ECO:0000256" key="1">
    <source>
        <dbReference type="SAM" id="SignalP"/>
    </source>
</evidence>
<dbReference type="Gene3D" id="2.60.40.1610">
    <property type="entry name" value="Domain of unknown function DUF1254"/>
    <property type="match status" value="1"/>
</dbReference>
<dbReference type="RefSeq" id="WP_151133552.1">
    <property type="nucleotide sequence ID" value="NZ_CP043311.1"/>
</dbReference>
<evidence type="ECO:0000259" key="2">
    <source>
        <dbReference type="Pfam" id="PF06742"/>
    </source>
</evidence>
<dbReference type="KEGG" id="plal:FXN65_12725"/>
<gene>
    <name evidence="4" type="ORF">FXN65_12725</name>
</gene>
<feature type="chain" id="PRO_5023842578" evidence="1">
    <location>
        <begin position="27"/>
        <end position="463"/>
    </location>
</feature>
<name>A0A5J6QKJ9_9GAMM</name>
<dbReference type="SUPFAM" id="SSF160935">
    <property type="entry name" value="VPA0735-like"/>
    <property type="match status" value="1"/>
</dbReference>
<dbReference type="Pfam" id="PF06863">
    <property type="entry name" value="DUF1254"/>
    <property type="match status" value="1"/>
</dbReference>